<organism evidence="1 2">
    <name type="scientific">Paramecium bursaria Chlorella virus MT325</name>
    <name type="common">PBCV-MT325</name>
    <dbReference type="NCBI Taxonomy" id="346932"/>
    <lineage>
        <taxon>Viruses</taxon>
        <taxon>Varidnaviria</taxon>
        <taxon>Bamfordvirae</taxon>
        <taxon>Nucleocytoviricota</taxon>
        <taxon>Megaviricetes</taxon>
        <taxon>Algavirales</taxon>
        <taxon>Phycodnaviridae</taxon>
        <taxon>Chlorovirus</taxon>
        <taxon>Chlorovirus conductrix</taxon>
        <taxon>Paramecium bursaria Chlorella virus A1</taxon>
    </lineage>
</organism>
<evidence type="ECO:0000313" key="2">
    <source>
        <dbReference type="Proteomes" id="UP000246715"/>
    </source>
</evidence>
<accession>A7IUK9</accession>
<gene>
    <name evidence="1" type="primary">M479R</name>
    <name evidence="1" type="ORF">MT325_M479R</name>
</gene>
<proteinExistence type="predicted"/>
<dbReference type="Proteomes" id="UP000246715">
    <property type="component" value="Segment"/>
</dbReference>
<organismHost>
    <name type="scientific">Paramecium bursaria</name>
    <dbReference type="NCBI Taxonomy" id="74790"/>
</organismHost>
<sequence>MTILTIECLCKEHDLELRKLLATKRGFVPCDVAVNYNNPSTIFSAVSTFASLMKTRHGILLFPLSMVRLVESEYYDVTMNLIQKLGVCEHDQLIVCIDSNPNDVLMENFEHGDVLKTLDEIKELRALVNTEAKDFRVFGNMYSFFHTVPETLNSVANLVHIDTM</sequence>
<name>A7IUK9_PBCVM</name>
<protein>
    <submittedName>
        <fullName evidence="1">Uncharacterized protein M479R</fullName>
    </submittedName>
</protein>
<dbReference type="EMBL" id="DQ491001">
    <property type="protein sequence ID" value="ABT14033.1"/>
    <property type="molecule type" value="Genomic_DNA"/>
</dbReference>
<reference evidence="1 2" key="1">
    <citation type="journal article" date="2007" name="Virology">
        <title>Sequence and annotation of the 314-kb MT325 and the 321-kb FR483 viruses that infect Chlorella Pbi.</title>
        <authorList>
            <person name="Fitzgerald L.A."/>
            <person name="Graves M.V."/>
            <person name="Li X."/>
            <person name="Feldblyum T."/>
            <person name="Hartigan J."/>
            <person name="Van Etten J.L."/>
        </authorList>
    </citation>
    <scope>NUCLEOTIDE SEQUENCE [LARGE SCALE GENOMIC DNA]</scope>
    <source>
        <strain evidence="1 2">MT325</strain>
    </source>
</reference>
<evidence type="ECO:0000313" key="1">
    <source>
        <dbReference type="EMBL" id="ABT14033.1"/>
    </source>
</evidence>